<dbReference type="AlphaFoldDB" id="A0A848BYF2"/>
<protein>
    <submittedName>
        <fullName evidence="7">Polysaccharide biosynthesis protein</fullName>
    </submittedName>
</protein>
<feature type="transmembrane region" description="Helical" evidence="6">
    <location>
        <begin position="350"/>
        <end position="371"/>
    </location>
</feature>
<comment type="caution">
    <text evidence="7">The sequence shown here is derived from an EMBL/GenBank/DDBJ whole genome shotgun (WGS) entry which is preliminary data.</text>
</comment>
<dbReference type="CDD" id="cd13124">
    <property type="entry name" value="MATE_SpoVB_like"/>
    <property type="match status" value="1"/>
</dbReference>
<dbReference type="Proteomes" id="UP000591071">
    <property type="component" value="Unassembled WGS sequence"/>
</dbReference>
<keyword evidence="2" id="KW-1003">Cell membrane</keyword>
<feature type="transmembrane region" description="Helical" evidence="6">
    <location>
        <begin position="450"/>
        <end position="468"/>
    </location>
</feature>
<feature type="transmembrane region" description="Helical" evidence="6">
    <location>
        <begin position="162"/>
        <end position="182"/>
    </location>
</feature>
<feature type="transmembrane region" description="Helical" evidence="6">
    <location>
        <begin position="324"/>
        <end position="344"/>
    </location>
</feature>
<evidence type="ECO:0000313" key="8">
    <source>
        <dbReference type="Proteomes" id="UP000591071"/>
    </source>
</evidence>
<feature type="transmembrane region" description="Helical" evidence="6">
    <location>
        <begin position="121"/>
        <end position="141"/>
    </location>
</feature>
<evidence type="ECO:0000256" key="1">
    <source>
        <dbReference type="ARBA" id="ARBA00004651"/>
    </source>
</evidence>
<proteinExistence type="predicted"/>
<evidence type="ECO:0000256" key="4">
    <source>
        <dbReference type="ARBA" id="ARBA00022989"/>
    </source>
</evidence>
<dbReference type="EMBL" id="JABAFG010000006">
    <property type="protein sequence ID" value="NME28019.1"/>
    <property type="molecule type" value="Genomic_DNA"/>
</dbReference>
<dbReference type="Pfam" id="PF01943">
    <property type="entry name" value="Polysacc_synt"/>
    <property type="match status" value="1"/>
</dbReference>
<name>A0A848BYF2_9FIRM</name>
<reference evidence="7 8" key="1">
    <citation type="submission" date="2020-04" db="EMBL/GenBank/DDBJ databases">
        <authorList>
            <person name="Hitch T.C.A."/>
            <person name="Wylensek D."/>
            <person name="Clavel T."/>
        </authorList>
    </citation>
    <scope>NUCLEOTIDE SEQUENCE [LARGE SCALE GENOMIC DNA]</scope>
    <source>
        <strain evidence="7 8">Oil-RF-744-FAT-WT-6-1</strain>
    </source>
</reference>
<sequence>MANVSFLRGAMVLTVAGIVVKILGGVNRILLSRLLGGEGIGLYQMAYPMYILLLSIVGAGIPIAVSIMVAEQAARGNYSGTRRIFHVTLAFMAVIAVLCGLGMVLGARALIATGLVSDERAYWPLVVLAPALSLSVLTCCFRGYFQGLQLMTPTALSQMLDQFVRVCVMLTLAWALLPYGLVPAASGAAFGAVPGAAAGLCIIAALYIRHEKKEQLPDTGTFAPLHVLTVIRRLVVLAVPVAAANMLLPAVASIDLFIVPRRLIAAGYTAHEATALFGYLSGMANGLVQLPAILTMALATSLVPAVSAALASGRRDLVLARTHTAMRIACLITIPASLGLAVLAVPISRLLYATPAAGPSICVLGLSVFLIGLQQVTGGLLQGLGRTAIPLYNMAAAAIVKIALSWYLTALPWLAEVGAAWATNADLAIAAALNLYFARRYCRYAVQWLYIGKLFLAAAAMAGTAWFVHKGLSAVAPDALATVAAMGMAALIYLICLFAFRAIATEDVAKIPVLGPRIYSWVKKLE</sequence>
<evidence type="ECO:0000256" key="2">
    <source>
        <dbReference type="ARBA" id="ARBA00022475"/>
    </source>
</evidence>
<dbReference type="PANTHER" id="PTHR30250">
    <property type="entry name" value="PST FAMILY PREDICTED COLANIC ACID TRANSPORTER"/>
    <property type="match status" value="1"/>
</dbReference>
<evidence type="ECO:0000256" key="3">
    <source>
        <dbReference type="ARBA" id="ARBA00022692"/>
    </source>
</evidence>
<feature type="transmembrane region" description="Helical" evidence="6">
    <location>
        <begin position="391"/>
        <end position="413"/>
    </location>
</feature>
<dbReference type="PANTHER" id="PTHR30250:SF21">
    <property type="entry name" value="LIPID II FLIPPASE MURJ"/>
    <property type="match status" value="1"/>
</dbReference>
<feature type="transmembrane region" description="Helical" evidence="6">
    <location>
        <begin position="419"/>
        <end position="438"/>
    </location>
</feature>
<organism evidence="7 8">
    <name type="scientific">Megasphaera hexanoica</name>
    <dbReference type="NCBI Taxonomy" id="1675036"/>
    <lineage>
        <taxon>Bacteria</taxon>
        <taxon>Bacillati</taxon>
        <taxon>Bacillota</taxon>
        <taxon>Negativicutes</taxon>
        <taxon>Veillonellales</taxon>
        <taxon>Veillonellaceae</taxon>
        <taxon>Megasphaera</taxon>
    </lineage>
</organism>
<dbReference type="InterPro" id="IPR050833">
    <property type="entry name" value="Poly_Biosynth_Transport"/>
</dbReference>
<dbReference type="InterPro" id="IPR024923">
    <property type="entry name" value="PG_synth_SpoVB"/>
</dbReference>
<comment type="subcellular location">
    <subcellularLocation>
        <location evidence="1">Cell membrane</location>
        <topology evidence="1">Multi-pass membrane protein</topology>
    </subcellularLocation>
</comment>
<feature type="transmembrane region" description="Helical" evidence="6">
    <location>
        <begin position="12"/>
        <end position="30"/>
    </location>
</feature>
<dbReference type="RefSeq" id="WP_170087425.1">
    <property type="nucleotide sequence ID" value="NZ_JABAFG010000006.1"/>
</dbReference>
<feature type="transmembrane region" description="Helical" evidence="6">
    <location>
        <begin position="234"/>
        <end position="259"/>
    </location>
</feature>
<feature type="transmembrane region" description="Helical" evidence="6">
    <location>
        <begin position="290"/>
        <end position="312"/>
    </location>
</feature>
<feature type="transmembrane region" description="Helical" evidence="6">
    <location>
        <begin position="480"/>
        <end position="500"/>
    </location>
</feature>
<keyword evidence="5 6" id="KW-0472">Membrane</keyword>
<feature type="transmembrane region" description="Helical" evidence="6">
    <location>
        <begin position="50"/>
        <end position="69"/>
    </location>
</feature>
<accession>A0A848BYF2</accession>
<dbReference type="GO" id="GO:0005886">
    <property type="term" value="C:plasma membrane"/>
    <property type="evidence" value="ECO:0007669"/>
    <property type="project" value="UniProtKB-SubCell"/>
</dbReference>
<keyword evidence="4 6" id="KW-1133">Transmembrane helix</keyword>
<gene>
    <name evidence="7" type="ORF">HF872_05200</name>
</gene>
<dbReference type="PIRSF" id="PIRSF038958">
    <property type="entry name" value="PG_synth_SpoVB"/>
    <property type="match status" value="1"/>
</dbReference>
<evidence type="ECO:0000256" key="5">
    <source>
        <dbReference type="ARBA" id="ARBA00023136"/>
    </source>
</evidence>
<keyword evidence="3 6" id="KW-0812">Transmembrane</keyword>
<feature type="transmembrane region" description="Helical" evidence="6">
    <location>
        <begin position="188"/>
        <end position="208"/>
    </location>
</feature>
<feature type="transmembrane region" description="Helical" evidence="6">
    <location>
        <begin position="89"/>
        <end position="115"/>
    </location>
</feature>
<evidence type="ECO:0000313" key="7">
    <source>
        <dbReference type="EMBL" id="NME28019.1"/>
    </source>
</evidence>
<dbReference type="InterPro" id="IPR002797">
    <property type="entry name" value="Polysacc_synth"/>
</dbReference>
<evidence type="ECO:0000256" key="6">
    <source>
        <dbReference type="SAM" id="Phobius"/>
    </source>
</evidence>